<dbReference type="GO" id="GO:0032259">
    <property type="term" value="P:methylation"/>
    <property type="evidence" value="ECO:0007669"/>
    <property type="project" value="UniProtKB-KW"/>
</dbReference>
<dbReference type="InterPro" id="IPR050320">
    <property type="entry name" value="N5-glutamine_MTase"/>
</dbReference>
<evidence type="ECO:0000259" key="5">
    <source>
        <dbReference type="Pfam" id="PF13847"/>
    </source>
</evidence>
<dbReference type="PANTHER" id="PTHR18895">
    <property type="entry name" value="HEMK METHYLTRANSFERASE"/>
    <property type="match status" value="1"/>
</dbReference>
<dbReference type="STRING" id="698762.SAMN00808754_3289"/>
<dbReference type="InterPro" id="IPR029063">
    <property type="entry name" value="SAM-dependent_MTases_sf"/>
</dbReference>
<dbReference type="InterPro" id="IPR025714">
    <property type="entry name" value="Methyltranfer_dom"/>
</dbReference>
<keyword evidence="2 4" id="KW-0808">Transferase</keyword>
<feature type="binding site" evidence="4">
    <location>
        <position position="151"/>
    </location>
    <ligand>
        <name>S-adenosyl-L-methionine</name>
        <dbReference type="ChEBI" id="CHEBI:59789"/>
    </ligand>
</feature>
<dbReference type="Pfam" id="PF17827">
    <property type="entry name" value="PrmC_N"/>
    <property type="match status" value="1"/>
</dbReference>
<evidence type="ECO:0000256" key="2">
    <source>
        <dbReference type="ARBA" id="ARBA00022679"/>
    </source>
</evidence>
<feature type="domain" description="Release factor glutamine methyltransferase N-terminal" evidence="6">
    <location>
        <begin position="13"/>
        <end position="83"/>
    </location>
</feature>
<feature type="binding site" evidence="4">
    <location>
        <position position="201"/>
    </location>
    <ligand>
        <name>S-adenosyl-L-methionine</name>
        <dbReference type="ChEBI" id="CHEBI:59789"/>
    </ligand>
</feature>
<gene>
    <name evidence="4" type="primary">prmC</name>
    <name evidence="7" type="ORF">SAMN00808754_3289</name>
</gene>
<comment type="function">
    <text evidence="4">Methylates the class 1 translation termination release factors RF1/PrfA and RF2/PrfB on the glutamine residue of the universally conserved GGQ motif.</text>
</comment>
<comment type="caution">
    <text evidence="4">Lacks conserved residue(s) required for the propagation of feature annotation.</text>
</comment>
<dbReference type="InterPro" id="IPR019874">
    <property type="entry name" value="RF_methyltr_PrmC"/>
</dbReference>
<proteinExistence type="inferred from homology"/>
<evidence type="ECO:0000313" key="7">
    <source>
        <dbReference type="EMBL" id="SMC00114.1"/>
    </source>
</evidence>
<feature type="binding site" evidence="4">
    <location>
        <begin position="128"/>
        <end position="132"/>
    </location>
    <ligand>
        <name>S-adenosyl-L-methionine</name>
        <dbReference type="ChEBI" id="CHEBI:59789"/>
    </ligand>
</feature>
<organism evidence="7 8">
    <name type="scientific">Thermanaeromonas toyohensis ToBE</name>
    <dbReference type="NCBI Taxonomy" id="698762"/>
    <lineage>
        <taxon>Bacteria</taxon>
        <taxon>Bacillati</taxon>
        <taxon>Bacillota</taxon>
        <taxon>Clostridia</taxon>
        <taxon>Neomoorellales</taxon>
        <taxon>Neomoorellaceae</taxon>
        <taxon>Thermanaeromonas</taxon>
    </lineage>
</organism>
<dbReference type="InterPro" id="IPR040758">
    <property type="entry name" value="PrmC_N"/>
</dbReference>
<keyword evidence="1 4" id="KW-0489">Methyltransferase</keyword>
<comment type="similarity">
    <text evidence="4">Belongs to the protein N5-glutamine methyltransferase family. PrmC subfamily.</text>
</comment>
<protein>
    <recommendedName>
        <fullName evidence="4">Release factor glutamine methyltransferase</fullName>
        <shortName evidence="4">RF MTase</shortName>
        <ecNumber evidence="4">2.1.1.297</ecNumber>
    </recommendedName>
    <alternativeName>
        <fullName evidence="4">N5-glutamine methyltransferase PrmC</fullName>
    </alternativeName>
    <alternativeName>
        <fullName evidence="4">Protein-(glutamine-N5) MTase PrmC</fullName>
    </alternativeName>
    <alternativeName>
        <fullName evidence="4">Protein-glutamine N-methyltransferase PrmC</fullName>
    </alternativeName>
</protein>
<feature type="domain" description="Methyltransferase" evidence="5">
    <location>
        <begin position="126"/>
        <end position="253"/>
    </location>
</feature>
<evidence type="ECO:0000256" key="1">
    <source>
        <dbReference type="ARBA" id="ARBA00022603"/>
    </source>
</evidence>
<reference evidence="7 8" key="1">
    <citation type="submission" date="2017-04" db="EMBL/GenBank/DDBJ databases">
        <authorList>
            <person name="Afonso C.L."/>
            <person name="Miller P.J."/>
            <person name="Scott M.A."/>
            <person name="Spackman E."/>
            <person name="Goraichik I."/>
            <person name="Dimitrov K.M."/>
            <person name="Suarez D.L."/>
            <person name="Swayne D.E."/>
        </authorList>
    </citation>
    <scope>NUCLEOTIDE SEQUENCE [LARGE SCALE GENOMIC DNA]</scope>
    <source>
        <strain evidence="7 8">ToBE</strain>
    </source>
</reference>
<dbReference type="RefSeq" id="WP_172839196.1">
    <property type="nucleotide sequence ID" value="NZ_LT838272.1"/>
</dbReference>
<keyword evidence="3 4" id="KW-0949">S-adenosyl-L-methionine</keyword>
<comment type="catalytic activity">
    <reaction evidence="4">
        <text>L-glutaminyl-[peptide chain release factor] + S-adenosyl-L-methionine = N(5)-methyl-L-glutaminyl-[peptide chain release factor] + S-adenosyl-L-homocysteine + H(+)</text>
        <dbReference type="Rhea" id="RHEA:42896"/>
        <dbReference type="Rhea" id="RHEA-COMP:10271"/>
        <dbReference type="Rhea" id="RHEA-COMP:10272"/>
        <dbReference type="ChEBI" id="CHEBI:15378"/>
        <dbReference type="ChEBI" id="CHEBI:30011"/>
        <dbReference type="ChEBI" id="CHEBI:57856"/>
        <dbReference type="ChEBI" id="CHEBI:59789"/>
        <dbReference type="ChEBI" id="CHEBI:61891"/>
        <dbReference type="EC" id="2.1.1.297"/>
    </reaction>
</comment>
<dbReference type="AlphaFoldDB" id="A0A1W1W4W2"/>
<evidence type="ECO:0000256" key="3">
    <source>
        <dbReference type="ARBA" id="ARBA00022691"/>
    </source>
</evidence>
<dbReference type="Gene3D" id="3.40.50.150">
    <property type="entry name" value="Vaccinia Virus protein VP39"/>
    <property type="match status" value="1"/>
</dbReference>
<dbReference type="HAMAP" id="MF_02126">
    <property type="entry name" value="RF_methyltr_PrmC"/>
    <property type="match status" value="1"/>
</dbReference>
<accession>A0A1W1W4W2</accession>
<keyword evidence="8" id="KW-1185">Reference proteome</keyword>
<dbReference type="InterPro" id="IPR004556">
    <property type="entry name" value="HemK-like"/>
</dbReference>
<dbReference type="CDD" id="cd02440">
    <property type="entry name" value="AdoMet_MTases"/>
    <property type="match status" value="1"/>
</dbReference>
<dbReference type="GO" id="GO:0102559">
    <property type="term" value="F:peptide chain release factor N(5)-glutamine methyltransferase activity"/>
    <property type="evidence" value="ECO:0007669"/>
    <property type="project" value="UniProtKB-EC"/>
</dbReference>
<dbReference type="NCBIfam" id="TIGR00536">
    <property type="entry name" value="hemK_fam"/>
    <property type="match status" value="1"/>
</dbReference>
<evidence type="ECO:0000313" key="8">
    <source>
        <dbReference type="Proteomes" id="UP000192569"/>
    </source>
</evidence>
<dbReference type="EC" id="2.1.1.297" evidence="4"/>
<evidence type="ECO:0000259" key="6">
    <source>
        <dbReference type="Pfam" id="PF17827"/>
    </source>
</evidence>
<dbReference type="PANTHER" id="PTHR18895:SF74">
    <property type="entry name" value="MTRF1L RELEASE FACTOR GLUTAMINE METHYLTRANSFERASE"/>
    <property type="match status" value="1"/>
</dbReference>
<dbReference type="NCBIfam" id="TIGR03534">
    <property type="entry name" value="RF_mod_PrmC"/>
    <property type="match status" value="1"/>
</dbReference>
<dbReference type="EMBL" id="LT838272">
    <property type="protein sequence ID" value="SMC00114.1"/>
    <property type="molecule type" value="Genomic_DNA"/>
</dbReference>
<evidence type="ECO:0000256" key="4">
    <source>
        <dbReference type="HAMAP-Rule" id="MF_02126"/>
    </source>
</evidence>
<dbReference type="SUPFAM" id="SSF53335">
    <property type="entry name" value="S-adenosyl-L-methionine-dependent methyltransferases"/>
    <property type="match status" value="1"/>
</dbReference>
<name>A0A1W1W4W2_9FIRM</name>
<dbReference type="Gene3D" id="1.10.8.10">
    <property type="entry name" value="DNA helicase RuvA subunit, C-terminal domain"/>
    <property type="match status" value="1"/>
</dbReference>
<dbReference type="Proteomes" id="UP000192569">
    <property type="component" value="Chromosome I"/>
</dbReference>
<sequence>MGASARAGRNFAQALARATQIFKKAGIERPRLEAEVLLSFATGLTRAQVLARPEQPLLGEAEDTFWKMVEERAKGYPLQYLTGQQEFMGLTFKVTPQVLIPRRDTEVLVETMLDRVERDKPWVAADVGTGSGAIAVSLAYYLPQAFLYALDISPEALEVARENAKRAGVADRIFFLVGDLLEPLLAGRHARKERLDAVVANLPYIPTEELKQLPREVGYEPRLALDGGKNGLKVIARLLPQAAALLKPGGWLALEIGWDQGERVKGLVRATGAFTEGEIIQDYGGRPRCFLARRVESLARGINSLRST</sequence>
<dbReference type="Pfam" id="PF13847">
    <property type="entry name" value="Methyltransf_31"/>
    <property type="match status" value="1"/>
</dbReference>